<accession>A0A8J7L1Q9</accession>
<keyword evidence="2" id="KW-1185">Reference proteome</keyword>
<name>A0A8J7L1Q9_9CYAN</name>
<comment type="caution">
    <text evidence="1">The sequence shown here is derived from an EMBL/GenBank/DDBJ whole genome shotgun (WGS) entry which is preliminary data.</text>
</comment>
<protein>
    <submittedName>
        <fullName evidence="1">Uncharacterized protein</fullName>
    </submittedName>
</protein>
<dbReference type="EMBL" id="JAECZB010000038">
    <property type="protein sequence ID" value="MBH8553640.1"/>
    <property type="molecule type" value="Genomic_DNA"/>
</dbReference>
<dbReference type="AlphaFoldDB" id="A0A8J7L1Q9"/>
<gene>
    <name evidence="1" type="ORF">I8751_14920</name>
</gene>
<sequence length="63" mass="7190">MMQNFILCLQEAALTFTLKKYLYPTDPSECFINPPCGCLNPGQEFQCEDCPYLEACLSSFKLK</sequence>
<organism evidence="1 2">
    <name type="scientific">Atlanticothrix silvestris CENA357</name>
    <dbReference type="NCBI Taxonomy" id="1725252"/>
    <lineage>
        <taxon>Bacteria</taxon>
        <taxon>Bacillati</taxon>
        <taxon>Cyanobacteriota</taxon>
        <taxon>Cyanophyceae</taxon>
        <taxon>Nostocales</taxon>
        <taxon>Nodulariaceae</taxon>
        <taxon>Atlanticothrix</taxon>
        <taxon>Atlanticothrix silvestris</taxon>
    </lineage>
</organism>
<proteinExistence type="predicted"/>
<evidence type="ECO:0000313" key="1">
    <source>
        <dbReference type="EMBL" id="MBH8553640.1"/>
    </source>
</evidence>
<evidence type="ECO:0000313" key="2">
    <source>
        <dbReference type="Proteomes" id="UP000599391"/>
    </source>
</evidence>
<dbReference type="Proteomes" id="UP000599391">
    <property type="component" value="Unassembled WGS sequence"/>
</dbReference>
<reference evidence="1 2" key="1">
    <citation type="journal article" date="2021" name="Int. J. Syst. Evol. Microbiol.">
        <title>Amazonocrinis nigriterrae gen. nov., sp. nov., Atlanticothrix silvestris gen. nov., sp. nov. and Dendronalium phyllosphericum gen. nov., sp. nov., nostocacean cyanobacteria from Brazilian environments.</title>
        <authorList>
            <person name="Alvarenga D.O."/>
            <person name="Andreote A.P.D."/>
            <person name="Branco L.H.Z."/>
            <person name="Delbaje E."/>
            <person name="Cruz R.B."/>
            <person name="Varani A.M."/>
            <person name="Fiore M.F."/>
        </authorList>
    </citation>
    <scope>NUCLEOTIDE SEQUENCE [LARGE SCALE GENOMIC DNA]</scope>
    <source>
        <strain evidence="1 2">CENA357</strain>
    </source>
</reference>